<dbReference type="GeneID" id="27352044"/>
<feature type="region of interest" description="Disordered" evidence="1">
    <location>
        <begin position="77"/>
        <end position="100"/>
    </location>
</feature>
<dbReference type="VEuPathDB" id="FungiDB:PV07_12850"/>
<dbReference type="EMBL" id="KN847249">
    <property type="protein sequence ID" value="KIW21718.1"/>
    <property type="molecule type" value="Genomic_DNA"/>
</dbReference>
<accession>A0A0D2BRL2</accession>
<gene>
    <name evidence="2" type="ORF">PV07_12850</name>
</gene>
<name>A0A0D2BRL2_9EURO</name>
<protein>
    <submittedName>
        <fullName evidence="2">Uncharacterized protein</fullName>
    </submittedName>
</protein>
<evidence type="ECO:0000313" key="2">
    <source>
        <dbReference type="EMBL" id="KIW21718.1"/>
    </source>
</evidence>
<dbReference type="HOGENOM" id="CLU_2305785_0_0_1"/>
<keyword evidence="3" id="KW-1185">Reference proteome</keyword>
<organism evidence="2 3">
    <name type="scientific">Cladophialophora immunda</name>
    <dbReference type="NCBI Taxonomy" id="569365"/>
    <lineage>
        <taxon>Eukaryota</taxon>
        <taxon>Fungi</taxon>
        <taxon>Dikarya</taxon>
        <taxon>Ascomycota</taxon>
        <taxon>Pezizomycotina</taxon>
        <taxon>Eurotiomycetes</taxon>
        <taxon>Chaetothyriomycetidae</taxon>
        <taxon>Chaetothyriales</taxon>
        <taxon>Herpotrichiellaceae</taxon>
        <taxon>Cladophialophora</taxon>
    </lineage>
</organism>
<reference evidence="2 3" key="1">
    <citation type="submission" date="2015-01" db="EMBL/GenBank/DDBJ databases">
        <title>The Genome Sequence of Cladophialophora immunda CBS83496.</title>
        <authorList>
            <consortium name="The Broad Institute Genomics Platform"/>
            <person name="Cuomo C."/>
            <person name="de Hoog S."/>
            <person name="Gorbushina A."/>
            <person name="Stielow B."/>
            <person name="Teixiera M."/>
            <person name="Abouelleil A."/>
            <person name="Chapman S.B."/>
            <person name="Priest M."/>
            <person name="Young S.K."/>
            <person name="Wortman J."/>
            <person name="Nusbaum C."/>
            <person name="Birren B."/>
        </authorList>
    </citation>
    <scope>NUCLEOTIDE SEQUENCE [LARGE SCALE GENOMIC DNA]</scope>
    <source>
        <strain evidence="2 3">CBS 83496</strain>
    </source>
</reference>
<dbReference type="AlphaFoldDB" id="A0A0D2BRL2"/>
<evidence type="ECO:0000256" key="1">
    <source>
        <dbReference type="SAM" id="MobiDB-lite"/>
    </source>
</evidence>
<proteinExistence type="predicted"/>
<evidence type="ECO:0000313" key="3">
    <source>
        <dbReference type="Proteomes" id="UP000054466"/>
    </source>
</evidence>
<dbReference type="RefSeq" id="XP_016241934.1">
    <property type="nucleotide sequence ID" value="XM_016400420.1"/>
</dbReference>
<dbReference type="Proteomes" id="UP000054466">
    <property type="component" value="Unassembled WGS sequence"/>
</dbReference>
<sequence>MAVDFHFHETDFQHPEASDLIRTKQVEELFEQGHGPQFRQWKARCLLRKMNEEVCIISARTFSGVLPQVQHEILKLKANSGGGSGHDSWRDIKDPTESNP</sequence>
<feature type="compositionally biased region" description="Basic and acidic residues" evidence="1">
    <location>
        <begin position="87"/>
        <end position="100"/>
    </location>
</feature>